<name>A0A2P2INI3_RHIMU</name>
<keyword evidence="1" id="KW-1133">Transmembrane helix</keyword>
<accession>A0A2P2INI3</accession>
<organism evidence="2">
    <name type="scientific">Rhizophora mucronata</name>
    <name type="common">Asiatic mangrove</name>
    <dbReference type="NCBI Taxonomy" id="61149"/>
    <lineage>
        <taxon>Eukaryota</taxon>
        <taxon>Viridiplantae</taxon>
        <taxon>Streptophyta</taxon>
        <taxon>Embryophyta</taxon>
        <taxon>Tracheophyta</taxon>
        <taxon>Spermatophyta</taxon>
        <taxon>Magnoliopsida</taxon>
        <taxon>eudicotyledons</taxon>
        <taxon>Gunneridae</taxon>
        <taxon>Pentapetalae</taxon>
        <taxon>rosids</taxon>
        <taxon>fabids</taxon>
        <taxon>Malpighiales</taxon>
        <taxon>Rhizophoraceae</taxon>
        <taxon>Rhizophora</taxon>
    </lineage>
</organism>
<dbReference type="EMBL" id="GGEC01002264">
    <property type="protein sequence ID" value="MBW82747.1"/>
    <property type="molecule type" value="Transcribed_RNA"/>
</dbReference>
<evidence type="ECO:0000313" key="2">
    <source>
        <dbReference type="EMBL" id="MBW82747.1"/>
    </source>
</evidence>
<feature type="transmembrane region" description="Helical" evidence="1">
    <location>
        <begin position="6"/>
        <end position="31"/>
    </location>
</feature>
<protein>
    <submittedName>
        <fullName evidence="2">Uncharacterized protein MANES_14G129000</fullName>
    </submittedName>
</protein>
<keyword evidence="1" id="KW-0472">Membrane</keyword>
<sequence>MEGLLLYWIKLLAISFSVLVLVLKIAVLLWWRPRRIEEHFSKQGIKGPPYRFFIGNVKEVVEMMLKASSQPMPFSHNILPRVLSFYHHWKKVYGTICFLSVLSPSLSPLLSHSFLFSFFL</sequence>
<evidence type="ECO:0000256" key="1">
    <source>
        <dbReference type="SAM" id="Phobius"/>
    </source>
</evidence>
<reference evidence="2" key="1">
    <citation type="submission" date="2018-02" db="EMBL/GenBank/DDBJ databases">
        <title>Rhizophora mucronata_Transcriptome.</title>
        <authorList>
            <person name="Meera S.P."/>
            <person name="Sreeshan A."/>
            <person name="Augustine A."/>
        </authorList>
    </citation>
    <scope>NUCLEOTIDE SEQUENCE</scope>
    <source>
        <tissue evidence="2">Leaf</tissue>
    </source>
</reference>
<proteinExistence type="predicted"/>
<keyword evidence="1" id="KW-0812">Transmembrane</keyword>
<feature type="transmembrane region" description="Helical" evidence="1">
    <location>
        <begin position="92"/>
        <end position="119"/>
    </location>
</feature>
<dbReference type="AlphaFoldDB" id="A0A2P2INI3"/>